<proteinExistence type="predicted"/>
<dbReference type="PANTHER" id="PTHR48100:SF1">
    <property type="entry name" value="HISTIDINE PHOSPHATASE FAMILY PROTEIN-RELATED"/>
    <property type="match status" value="1"/>
</dbReference>
<sequence>MSGKLILARHGQTVANVARRLDTKLPGAELTDLGIEQARTLGRNLVDRGPSLLVASRAIRARQTAEQVAPAVGLATEVRDGVHEVQAGELEDRSDEESHRLFMKVYEEWHSGDLRTRVPGGESALDVLDRFVPVVESLRADHLDAGSGDVVVVSHGAAIRLVAAYLGKVPGGFATGNHLANTETVELVPVPGGGWECVRWGSFTGPFHDTHRAGADDPMG</sequence>
<evidence type="ECO:0000256" key="3">
    <source>
        <dbReference type="PIRSR" id="PIRSR613078-2"/>
    </source>
</evidence>
<dbReference type="Pfam" id="PF00300">
    <property type="entry name" value="His_Phos_1"/>
    <property type="match status" value="1"/>
</dbReference>
<evidence type="ECO:0000256" key="1">
    <source>
        <dbReference type="ARBA" id="ARBA00023152"/>
    </source>
</evidence>
<organism evidence="4 5">
    <name type="scientific">Rhodococcus coprophilus</name>
    <dbReference type="NCBI Taxonomy" id="38310"/>
    <lineage>
        <taxon>Bacteria</taxon>
        <taxon>Bacillati</taxon>
        <taxon>Actinomycetota</taxon>
        <taxon>Actinomycetes</taxon>
        <taxon>Mycobacteriales</taxon>
        <taxon>Nocardiaceae</taxon>
        <taxon>Rhodococcus</taxon>
    </lineage>
</organism>
<dbReference type="EMBL" id="LS483468">
    <property type="protein sequence ID" value="SQI33253.1"/>
    <property type="molecule type" value="Genomic_DNA"/>
</dbReference>
<dbReference type="PANTHER" id="PTHR48100">
    <property type="entry name" value="BROAD-SPECIFICITY PHOSPHATASE YOR283W-RELATED"/>
    <property type="match status" value="1"/>
</dbReference>
<dbReference type="InterPro" id="IPR050275">
    <property type="entry name" value="PGM_Phosphatase"/>
</dbReference>
<keyword evidence="1" id="KW-0324">Glycolysis</keyword>
<name>A0A2X4U228_9NOCA</name>
<dbReference type="InterPro" id="IPR029033">
    <property type="entry name" value="His_PPase_superfam"/>
</dbReference>
<feature type="binding site" evidence="3">
    <location>
        <begin position="9"/>
        <end position="16"/>
    </location>
    <ligand>
        <name>substrate</name>
    </ligand>
</feature>
<dbReference type="Proteomes" id="UP000249091">
    <property type="component" value="Chromosome 1"/>
</dbReference>
<dbReference type="InterPro" id="IPR001345">
    <property type="entry name" value="PG/BPGM_mutase_AS"/>
</dbReference>
<protein>
    <submittedName>
        <fullName evidence="4">Phosphoglycerate mutase</fullName>
    </submittedName>
</protein>
<evidence type="ECO:0000313" key="4">
    <source>
        <dbReference type="EMBL" id="SQI33253.1"/>
    </source>
</evidence>
<dbReference type="CDD" id="cd07067">
    <property type="entry name" value="HP_PGM_like"/>
    <property type="match status" value="1"/>
</dbReference>
<dbReference type="SMART" id="SM00855">
    <property type="entry name" value="PGAM"/>
    <property type="match status" value="1"/>
</dbReference>
<dbReference type="GO" id="GO:0005737">
    <property type="term" value="C:cytoplasm"/>
    <property type="evidence" value="ECO:0007669"/>
    <property type="project" value="TreeGrafter"/>
</dbReference>
<dbReference type="PROSITE" id="PS00175">
    <property type="entry name" value="PG_MUTASE"/>
    <property type="match status" value="1"/>
</dbReference>
<evidence type="ECO:0000256" key="2">
    <source>
        <dbReference type="ARBA" id="ARBA00023235"/>
    </source>
</evidence>
<dbReference type="Gene3D" id="3.40.50.1240">
    <property type="entry name" value="Phosphoglycerate mutase-like"/>
    <property type="match status" value="1"/>
</dbReference>
<gene>
    <name evidence="4" type="ORF">NCTC10994_02500</name>
</gene>
<evidence type="ECO:0000313" key="5">
    <source>
        <dbReference type="Proteomes" id="UP000249091"/>
    </source>
</evidence>
<dbReference type="SUPFAM" id="SSF53254">
    <property type="entry name" value="Phosphoglycerate mutase-like"/>
    <property type="match status" value="1"/>
</dbReference>
<dbReference type="RefSeq" id="WP_072701295.1">
    <property type="nucleotide sequence ID" value="NZ_JAFBBL010000001.1"/>
</dbReference>
<accession>A0A2X4U228</accession>
<dbReference type="KEGG" id="rcr:NCTC10994_02500"/>
<dbReference type="AlphaFoldDB" id="A0A2X4U228"/>
<reference evidence="4 5" key="1">
    <citation type="submission" date="2018-06" db="EMBL/GenBank/DDBJ databases">
        <authorList>
            <consortium name="Pathogen Informatics"/>
            <person name="Doyle S."/>
        </authorList>
    </citation>
    <scope>NUCLEOTIDE SEQUENCE [LARGE SCALE GENOMIC DNA]</scope>
    <source>
        <strain evidence="4 5">NCTC10994</strain>
    </source>
</reference>
<feature type="binding site" evidence="3">
    <location>
        <position position="60"/>
    </location>
    <ligand>
        <name>substrate</name>
    </ligand>
</feature>
<keyword evidence="2" id="KW-0413">Isomerase</keyword>
<keyword evidence="5" id="KW-1185">Reference proteome</keyword>
<dbReference type="InterPro" id="IPR013078">
    <property type="entry name" value="His_Pase_superF_clade-1"/>
</dbReference>
<dbReference type="STRING" id="1219011.GCA_001895045_02712"/>
<dbReference type="GO" id="GO:0016791">
    <property type="term" value="F:phosphatase activity"/>
    <property type="evidence" value="ECO:0007669"/>
    <property type="project" value="TreeGrafter"/>
</dbReference>